<keyword evidence="1" id="KW-1133">Transmembrane helix</keyword>
<dbReference type="Proteomes" id="UP000054843">
    <property type="component" value="Unassembled WGS sequence"/>
</dbReference>
<evidence type="ECO:0000256" key="1">
    <source>
        <dbReference type="SAM" id="Phobius"/>
    </source>
</evidence>
<keyword evidence="1" id="KW-0812">Transmembrane</keyword>
<evidence type="ECO:0000313" key="2">
    <source>
        <dbReference type="EMBL" id="KRZ72714.1"/>
    </source>
</evidence>
<comment type="caution">
    <text evidence="2">The sequence shown here is derived from an EMBL/GenBank/DDBJ whole genome shotgun (WGS) entry which is preliminary data.</text>
</comment>
<keyword evidence="1" id="KW-0472">Membrane</keyword>
<reference evidence="2 3" key="1">
    <citation type="submission" date="2015-01" db="EMBL/GenBank/DDBJ databases">
        <title>Evolution of Trichinella species and genotypes.</title>
        <authorList>
            <person name="Korhonen P.K."/>
            <person name="Edoardo P."/>
            <person name="Giuseppe L.R."/>
            <person name="Gasser R.B."/>
        </authorList>
    </citation>
    <scope>NUCLEOTIDE SEQUENCE [LARGE SCALE GENOMIC DNA]</scope>
    <source>
        <strain evidence="2">ISS1980</strain>
    </source>
</reference>
<dbReference type="EMBL" id="JYDO01000074">
    <property type="protein sequence ID" value="KRZ72714.1"/>
    <property type="molecule type" value="Genomic_DNA"/>
</dbReference>
<proteinExistence type="predicted"/>
<feature type="transmembrane region" description="Helical" evidence="1">
    <location>
        <begin position="21"/>
        <end position="45"/>
    </location>
</feature>
<protein>
    <recommendedName>
        <fullName evidence="4">Transmembrane protein</fullName>
    </recommendedName>
</protein>
<dbReference type="AlphaFoldDB" id="A0A0V1MM40"/>
<organism evidence="2 3">
    <name type="scientific">Trichinella papuae</name>
    <dbReference type="NCBI Taxonomy" id="268474"/>
    <lineage>
        <taxon>Eukaryota</taxon>
        <taxon>Metazoa</taxon>
        <taxon>Ecdysozoa</taxon>
        <taxon>Nematoda</taxon>
        <taxon>Enoplea</taxon>
        <taxon>Dorylaimia</taxon>
        <taxon>Trichinellida</taxon>
        <taxon>Trichinellidae</taxon>
        <taxon>Trichinella</taxon>
    </lineage>
</organism>
<accession>A0A0V1MM40</accession>
<keyword evidence="3" id="KW-1185">Reference proteome</keyword>
<evidence type="ECO:0000313" key="3">
    <source>
        <dbReference type="Proteomes" id="UP000054843"/>
    </source>
</evidence>
<evidence type="ECO:0008006" key="4">
    <source>
        <dbReference type="Google" id="ProtNLM"/>
    </source>
</evidence>
<sequence>MNMKPEQLALQEFGLGINLTSLDAFCVSLMLVFGLLMHLKLIFIIHTECSLISLRTSLVSLRIDSLLLEFVALFAWSRSDEKKNAKREEYIVGQK</sequence>
<gene>
    <name evidence="2" type="ORF">T10_10757</name>
</gene>
<name>A0A0V1MM40_9BILA</name>